<proteinExistence type="predicted"/>
<dbReference type="PANTHER" id="PTHR38009:SF1">
    <property type="entry name" value="CONSERVED HYPOTHETICAL PHAGE TAIL PROTEIN"/>
    <property type="match status" value="1"/>
</dbReference>
<protein>
    <submittedName>
        <fullName evidence="2">Conserved hypothetical phage tail region protein</fullName>
    </submittedName>
</protein>
<dbReference type="RefSeq" id="WP_093264679.1">
    <property type="nucleotide sequence ID" value="NZ_FNOK01000008.1"/>
</dbReference>
<dbReference type="OrthoDB" id="3470895at2"/>
<sequence>MAQGDSLATHRFGVQLGGITVESVKEISGLTVEQDVIETQQVTPTGERINKKQPGGQKGGEVTITRGMDQSAEFTDWIKKTLLDGNVEVARENLTIEIQDSKGDTVRRIQLFDAWVSKWAGPSLTAGESQAATEKATITFERIEVE</sequence>
<reference evidence="3" key="1">
    <citation type="submission" date="2016-10" db="EMBL/GenBank/DDBJ databases">
        <authorList>
            <person name="Varghese N."/>
            <person name="Submissions S."/>
        </authorList>
    </citation>
    <scope>NUCLEOTIDE SEQUENCE [LARGE SCALE GENOMIC DNA]</scope>
    <source>
        <strain evidence="3">CGMCC 4.3530</strain>
    </source>
</reference>
<dbReference type="InterPro" id="IPR011747">
    <property type="entry name" value="CHP02241"/>
</dbReference>
<dbReference type="AlphaFoldDB" id="A0A1H2ZPG4"/>
<evidence type="ECO:0000256" key="1">
    <source>
        <dbReference type="SAM" id="MobiDB-lite"/>
    </source>
</evidence>
<dbReference type="EMBL" id="FNOK01000008">
    <property type="protein sequence ID" value="SDX19265.1"/>
    <property type="molecule type" value="Genomic_DNA"/>
</dbReference>
<dbReference type="NCBIfam" id="TIGR02241">
    <property type="entry name" value="conserved hypothetical phage tail region protein"/>
    <property type="match status" value="1"/>
</dbReference>
<accession>A0A1H2ZPG4</accession>
<keyword evidence="3" id="KW-1185">Reference proteome</keyword>
<dbReference type="Proteomes" id="UP000199529">
    <property type="component" value="Unassembled WGS sequence"/>
</dbReference>
<dbReference type="Gene3D" id="4.10.410.40">
    <property type="match status" value="1"/>
</dbReference>
<evidence type="ECO:0000313" key="2">
    <source>
        <dbReference type="EMBL" id="SDX19265.1"/>
    </source>
</evidence>
<dbReference type="Pfam" id="PF06841">
    <property type="entry name" value="Phage_T4_gp19"/>
    <property type="match status" value="1"/>
</dbReference>
<dbReference type="STRING" id="418495.SAMN05216215_1008135"/>
<dbReference type="PANTHER" id="PTHR38009">
    <property type="entry name" value="CONSERVED HYPOTHETICAL PHAGE TAIL PROTEIN"/>
    <property type="match status" value="1"/>
</dbReference>
<name>A0A1H2ZPG4_9PSEU</name>
<organism evidence="2 3">
    <name type="scientific">Saccharopolyspora shandongensis</name>
    <dbReference type="NCBI Taxonomy" id="418495"/>
    <lineage>
        <taxon>Bacteria</taxon>
        <taxon>Bacillati</taxon>
        <taxon>Actinomycetota</taxon>
        <taxon>Actinomycetes</taxon>
        <taxon>Pseudonocardiales</taxon>
        <taxon>Pseudonocardiaceae</taxon>
        <taxon>Saccharopolyspora</taxon>
    </lineage>
</organism>
<dbReference type="GO" id="GO:0005198">
    <property type="term" value="F:structural molecule activity"/>
    <property type="evidence" value="ECO:0007669"/>
    <property type="project" value="InterPro"/>
</dbReference>
<evidence type="ECO:0000313" key="3">
    <source>
        <dbReference type="Proteomes" id="UP000199529"/>
    </source>
</evidence>
<gene>
    <name evidence="2" type="ORF">SAMN05216215_1008135</name>
</gene>
<dbReference type="InterPro" id="IPR010667">
    <property type="entry name" value="Phage_T4_Gp19"/>
</dbReference>
<feature type="region of interest" description="Disordered" evidence="1">
    <location>
        <begin position="43"/>
        <end position="63"/>
    </location>
</feature>